<sequence>MTTPDLPERLNISRSSTADAAAAEPSPNGTTFYSTDEPESGQKRQGRGEDHAMLATKQQKTYHDGDKTLPTTPTTPAPALTPSPTPVLASRSTTLSPSTTAKYFQSDFTVVNRKPFELEMPDWSANTKAWAFLQSQNPKYPNVYLVKKELNGQERTGYLLGRQPDSDIRFEQSEISKRHCLIYMETGSNGKAKGIRIFLEDLSFNGTWVNGTLVGVKNRVMLRNRDEIQLFRRSSYAENDLRQKFYRVLFPPIYEAHICDHEYEIRRLLGRGNFASVHHAIHRGTGAVAAIKVLNKNRFAQKPRMIQAIIQEVGIMMSLRKHPLVVNIDRVFNEQHKIYLVLEYVPGGELFDYVSTNKTIDEDSTRFIFWQLFMAIKYLHDNNIAHRDLKPENVLLADREKLHIKITDFGLAKTEHRDQSFGSQCGTPNYVAPEILNAPDSRGYDKQCDLWSLGVMLYICLCGFPPFSEENAPPSMKAQIKMGKYTFPSPYWDNISELAKNLIRSLLTVDPIERLNVREALLHEWMHQNREDLKARQNRLGEAVLADILQSEQTVDVTPTQVLMTQSQSLERF</sequence>
<dbReference type="Pfam" id="PF00498">
    <property type="entry name" value="FHA"/>
    <property type="match status" value="1"/>
</dbReference>
<feature type="domain" description="Protein kinase" evidence="7">
    <location>
        <begin position="263"/>
        <end position="526"/>
    </location>
</feature>
<dbReference type="InterPro" id="IPR008271">
    <property type="entry name" value="Ser/Thr_kinase_AS"/>
</dbReference>
<dbReference type="InterPro" id="IPR017441">
    <property type="entry name" value="Protein_kinase_ATP_BS"/>
</dbReference>
<feature type="region of interest" description="Disordered" evidence="5">
    <location>
        <begin position="1"/>
        <end position="93"/>
    </location>
</feature>
<accession>A0A0B7NAG3</accession>
<name>A0A0B7NAG3_9FUNG</name>
<dbReference type="FunFam" id="1.10.510.10:FF:000571">
    <property type="entry name" value="Maternal embryonic leucine zipper kinase"/>
    <property type="match status" value="1"/>
</dbReference>
<dbReference type="InterPro" id="IPR000719">
    <property type="entry name" value="Prot_kinase_dom"/>
</dbReference>
<dbReference type="SUPFAM" id="SSF56112">
    <property type="entry name" value="Protein kinase-like (PK-like)"/>
    <property type="match status" value="1"/>
</dbReference>
<evidence type="ECO:0000256" key="4">
    <source>
        <dbReference type="PROSITE-ProRule" id="PRU10141"/>
    </source>
</evidence>
<dbReference type="InterPro" id="IPR000253">
    <property type="entry name" value="FHA_dom"/>
</dbReference>
<evidence type="ECO:0000313" key="9">
    <source>
        <dbReference type="Proteomes" id="UP000054107"/>
    </source>
</evidence>
<evidence type="ECO:0000259" key="7">
    <source>
        <dbReference type="PROSITE" id="PS50011"/>
    </source>
</evidence>
<organism evidence="8 9">
    <name type="scientific">Parasitella parasitica</name>
    <dbReference type="NCBI Taxonomy" id="35722"/>
    <lineage>
        <taxon>Eukaryota</taxon>
        <taxon>Fungi</taxon>
        <taxon>Fungi incertae sedis</taxon>
        <taxon>Mucoromycota</taxon>
        <taxon>Mucoromycotina</taxon>
        <taxon>Mucoromycetes</taxon>
        <taxon>Mucorales</taxon>
        <taxon>Mucorineae</taxon>
        <taxon>Mucoraceae</taxon>
        <taxon>Parasitella</taxon>
    </lineage>
</organism>
<dbReference type="GO" id="GO:0005524">
    <property type="term" value="F:ATP binding"/>
    <property type="evidence" value="ECO:0007669"/>
    <property type="project" value="UniProtKB-UniRule"/>
</dbReference>
<protein>
    <recommendedName>
        <fullName evidence="10">Non-specific serine/threonine protein kinase</fullName>
    </recommendedName>
</protein>
<comment type="similarity">
    <text evidence="1">Belongs to the protein kinase superfamily. CAMK Ser/Thr protein kinase family. CHEK2 subfamily.</text>
</comment>
<dbReference type="SMART" id="SM00220">
    <property type="entry name" value="S_TKc"/>
    <property type="match status" value="1"/>
</dbReference>
<feature type="compositionally biased region" description="Basic and acidic residues" evidence="5">
    <location>
        <begin position="40"/>
        <end position="52"/>
    </location>
</feature>
<dbReference type="AlphaFoldDB" id="A0A0B7NAG3"/>
<gene>
    <name evidence="8" type="primary">PARPA_05916.1 scaffold 20157</name>
</gene>
<dbReference type="FunFam" id="3.30.200.20:FF:000042">
    <property type="entry name" value="Aurora kinase A"/>
    <property type="match status" value="1"/>
</dbReference>
<dbReference type="OrthoDB" id="407410at2759"/>
<evidence type="ECO:0000313" key="8">
    <source>
        <dbReference type="EMBL" id="CEP12009.1"/>
    </source>
</evidence>
<dbReference type="PROSITE" id="PS50011">
    <property type="entry name" value="PROTEIN_KINASE_DOM"/>
    <property type="match status" value="1"/>
</dbReference>
<dbReference type="Gene3D" id="1.10.510.10">
    <property type="entry name" value="Transferase(Phosphotransferase) domain 1"/>
    <property type="match status" value="1"/>
</dbReference>
<dbReference type="Pfam" id="PF00069">
    <property type="entry name" value="Pkinase"/>
    <property type="match status" value="1"/>
</dbReference>
<dbReference type="InterPro" id="IPR008984">
    <property type="entry name" value="SMAD_FHA_dom_sf"/>
</dbReference>
<proteinExistence type="inferred from homology"/>
<evidence type="ECO:0000259" key="6">
    <source>
        <dbReference type="PROSITE" id="PS50006"/>
    </source>
</evidence>
<evidence type="ECO:0008006" key="10">
    <source>
        <dbReference type="Google" id="ProtNLM"/>
    </source>
</evidence>
<evidence type="ECO:0000256" key="3">
    <source>
        <dbReference type="ARBA" id="ARBA00022840"/>
    </source>
</evidence>
<dbReference type="STRING" id="35722.A0A0B7NAG3"/>
<dbReference type="PROSITE" id="PS00107">
    <property type="entry name" value="PROTEIN_KINASE_ATP"/>
    <property type="match status" value="1"/>
</dbReference>
<dbReference type="CDD" id="cd05117">
    <property type="entry name" value="STKc_CAMK"/>
    <property type="match status" value="1"/>
</dbReference>
<dbReference type="SUPFAM" id="SSF49879">
    <property type="entry name" value="SMAD/FHA domain"/>
    <property type="match status" value="1"/>
</dbReference>
<dbReference type="SMART" id="SM00240">
    <property type="entry name" value="FHA"/>
    <property type="match status" value="1"/>
</dbReference>
<evidence type="ECO:0000256" key="1">
    <source>
        <dbReference type="ARBA" id="ARBA00005575"/>
    </source>
</evidence>
<evidence type="ECO:0000256" key="5">
    <source>
        <dbReference type="SAM" id="MobiDB-lite"/>
    </source>
</evidence>
<dbReference type="PROSITE" id="PS00108">
    <property type="entry name" value="PROTEIN_KINASE_ST"/>
    <property type="match status" value="1"/>
</dbReference>
<feature type="binding site" evidence="4">
    <location>
        <position position="292"/>
    </location>
    <ligand>
        <name>ATP</name>
        <dbReference type="ChEBI" id="CHEBI:30616"/>
    </ligand>
</feature>
<dbReference type="Proteomes" id="UP000054107">
    <property type="component" value="Unassembled WGS sequence"/>
</dbReference>
<dbReference type="PANTHER" id="PTHR24347">
    <property type="entry name" value="SERINE/THREONINE-PROTEIN KINASE"/>
    <property type="match status" value="1"/>
</dbReference>
<keyword evidence="9" id="KW-1185">Reference proteome</keyword>
<dbReference type="InterPro" id="IPR011009">
    <property type="entry name" value="Kinase-like_dom_sf"/>
</dbReference>
<feature type="domain" description="FHA" evidence="6">
    <location>
        <begin position="158"/>
        <end position="214"/>
    </location>
</feature>
<keyword evidence="2 4" id="KW-0547">Nucleotide-binding</keyword>
<keyword evidence="3 4" id="KW-0067">ATP-binding</keyword>
<dbReference type="EMBL" id="LN727219">
    <property type="protein sequence ID" value="CEP12009.1"/>
    <property type="molecule type" value="Genomic_DNA"/>
</dbReference>
<dbReference type="GO" id="GO:0004672">
    <property type="term" value="F:protein kinase activity"/>
    <property type="evidence" value="ECO:0007669"/>
    <property type="project" value="InterPro"/>
</dbReference>
<evidence type="ECO:0000256" key="2">
    <source>
        <dbReference type="ARBA" id="ARBA00022741"/>
    </source>
</evidence>
<dbReference type="Gene3D" id="2.60.200.20">
    <property type="match status" value="1"/>
</dbReference>
<dbReference type="PROSITE" id="PS50006">
    <property type="entry name" value="FHA_DOMAIN"/>
    <property type="match status" value="1"/>
</dbReference>
<feature type="compositionally biased region" description="Pro residues" evidence="5">
    <location>
        <begin position="73"/>
        <end position="85"/>
    </location>
</feature>
<reference evidence="8 9" key="1">
    <citation type="submission" date="2014-09" db="EMBL/GenBank/DDBJ databases">
        <authorList>
            <person name="Ellenberger Sabrina"/>
        </authorList>
    </citation>
    <scope>NUCLEOTIDE SEQUENCE [LARGE SCALE GENOMIC DNA]</scope>
    <source>
        <strain evidence="8 9">CBS 412.66</strain>
    </source>
</reference>